<feature type="transmembrane region" description="Helical" evidence="1">
    <location>
        <begin position="90"/>
        <end position="108"/>
    </location>
</feature>
<keyword evidence="1" id="KW-0472">Membrane</keyword>
<keyword evidence="3" id="KW-1185">Reference proteome</keyword>
<protein>
    <submittedName>
        <fullName evidence="2">Uncharacterized protein</fullName>
    </submittedName>
</protein>
<keyword evidence="1" id="KW-0812">Transmembrane</keyword>
<accession>A0AAD9MS95</accession>
<proteinExistence type="predicted"/>
<keyword evidence="1" id="KW-1133">Transmembrane helix</keyword>
<dbReference type="AlphaFoldDB" id="A0AAD9MS95"/>
<reference evidence="2" key="1">
    <citation type="journal article" date="2023" name="Mol. Biol. Evol.">
        <title>Third-Generation Sequencing Reveals the Adaptive Role of the Epigenome in Three Deep-Sea Polychaetes.</title>
        <authorList>
            <person name="Perez M."/>
            <person name="Aroh O."/>
            <person name="Sun Y."/>
            <person name="Lan Y."/>
            <person name="Juniper S.K."/>
            <person name="Young C.R."/>
            <person name="Angers B."/>
            <person name="Qian P.Y."/>
        </authorList>
    </citation>
    <scope>NUCLEOTIDE SEQUENCE</scope>
    <source>
        <strain evidence="2">P08H-3</strain>
    </source>
</reference>
<evidence type="ECO:0000313" key="2">
    <source>
        <dbReference type="EMBL" id="KAK2143545.1"/>
    </source>
</evidence>
<evidence type="ECO:0000313" key="3">
    <source>
        <dbReference type="Proteomes" id="UP001208570"/>
    </source>
</evidence>
<name>A0AAD9MS95_9ANNE</name>
<sequence length="112" mass="12530">IQNLIRNCSPGIDGINAEYLIQGQSTILCEHLSVLYSVMLTYNHVPSIFATVLMVPVLKKPTLDSSNPLNYRTDNDVLYSCQASPIANFTHLYVLISSVSIMVMVFLMENVY</sequence>
<dbReference type="Proteomes" id="UP001208570">
    <property type="component" value="Unassembled WGS sequence"/>
</dbReference>
<organism evidence="2 3">
    <name type="scientific">Paralvinella palmiformis</name>
    <dbReference type="NCBI Taxonomy" id="53620"/>
    <lineage>
        <taxon>Eukaryota</taxon>
        <taxon>Metazoa</taxon>
        <taxon>Spiralia</taxon>
        <taxon>Lophotrochozoa</taxon>
        <taxon>Annelida</taxon>
        <taxon>Polychaeta</taxon>
        <taxon>Sedentaria</taxon>
        <taxon>Canalipalpata</taxon>
        <taxon>Terebellida</taxon>
        <taxon>Terebelliformia</taxon>
        <taxon>Alvinellidae</taxon>
        <taxon>Paralvinella</taxon>
    </lineage>
</organism>
<evidence type="ECO:0000256" key="1">
    <source>
        <dbReference type="SAM" id="Phobius"/>
    </source>
</evidence>
<feature type="non-terminal residue" evidence="2">
    <location>
        <position position="1"/>
    </location>
</feature>
<gene>
    <name evidence="2" type="ORF">LSH36_832g00013</name>
</gene>
<dbReference type="EMBL" id="JAODUP010000832">
    <property type="protein sequence ID" value="KAK2143545.1"/>
    <property type="molecule type" value="Genomic_DNA"/>
</dbReference>
<comment type="caution">
    <text evidence="2">The sequence shown here is derived from an EMBL/GenBank/DDBJ whole genome shotgun (WGS) entry which is preliminary data.</text>
</comment>